<dbReference type="EMBL" id="CYYV01000010">
    <property type="protein sequence ID" value="CUO51680.1"/>
    <property type="molecule type" value="Genomic_DNA"/>
</dbReference>
<keyword evidence="2" id="KW-0472">Membrane</keyword>
<dbReference type="Gene3D" id="2.60.480.10">
    <property type="entry name" value="eubacterium ventriosum atcc domain"/>
    <property type="match status" value="1"/>
</dbReference>
<feature type="compositionally biased region" description="Basic and acidic residues" evidence="1">
    <location>
        <begin position="197"/>
        <end position="208"/>
    </location>
</feature>
<evidence type="ECO:0000256" key="1">
    <source>
        <dbReference type="SAM" id="MobiDB-lite"/>
    </source>
</evidence>
<feature type="transmembrane region" description="Helical" evidence="2">
    <location>
        <begin position="102"/>
        <end position="121"/>
    </location>
</feature>
<dbReference type="RefSeq" id="WP_055228036.1">
    <property type="nucleotide sequence ID" value="NZ_CYYV01000010.1"/>
</dbReference>
<proteinExistence type="predicted"/>
<feature type="transmembrane region" description="Helical" evidence="2">
    <location>
        <begin position="141"/>
        <end position="164"/>
    </location>
</feature>
<accession>A0A174FT27</accession>
<evidence type="ECO:0000256" key="2">
    <source>
        <dbReference type="SAM" id="Phobius"/>
    </source>
</evidence>
<dbReference type="Pfam" id="PF12164">
    <property type="entry name" value="SporV_AA"/>
    <property type="match status" value="1"/>
</dbReference>
<gene>
    <name evidence="4" type="ORF">ERS852406_02148</name>
</gene>
<reference evidence="4 5" key="1">
    <citation type="submission" date="2015-09" db="EMBL/GenBank/DDBJ databases">
        <authorList>
            <consortium name="Pathogen Informatics"/>
        </authorList>
    </citation>
    <scope>NUCLEOTIDE SEQUENCE [LARGE SCALE GENOMIC DNA]</scope>
    <source>
        <strain evidence="4 5">2789STDY5608849</strain>
    </source>
</reference>
<evidence type="ECO:0000313" key="4">
    <source>
        <dbReference type="EMBL" id="CUO51680.1"/>
    </source>
</evidence>
<evidence type="ECO:0000259" key="3">
    <source>
        <dbReference type="Pfam" id="PF12164"/>
    </source>
</evidence>
<keyword evidence="2" id="KW-1133">Transmembrane helix</keyword>
<name>A0A174FT27_9FIRM</name>
<protein>
    <submittedName>
        <fullName evidence="4">Stage V sporulation protein AA</fullName>
    </submittedName>
</protein>
<dbReference type="InterPro" id="IPR021997">
    <property type="entry name" value="SporV_AA"/>
</dbReference>
<dbReference type="Proteomes" id="UP000095706">
    <property type="component" value="Unassembled WGS sequence"/>
</dbReference>
<sequence>MSEMLYLQTERNIKITSPVVTLGDVAQLSCSDGAVLARNQVRRVAHLPDDGYGRYVCSASTLVRLVTEAEEHVDVTHIGEPNFILTYEDPRQKNTWISWCKTILVGILTFIGTAFSIMTFHTDIGIRELFLDVYTRFLPQMTPGFSVLEISYSIGIGLGVVLYFNHFGRRKFTQDPTPLEVEMRVYEDDIDTTIIEQNDRSGKGKEAFHANPARDPADHSRS</sequence>
<dbReference type="AlphaFoldDB" id="A0A174FT27"/>
<feature type="region of interest" description="Disordered" evidence="1">
    <location>
        <begin position="196"/>
        <end position="222"/>
    </location>
</feature>
<organism evidence="4 5">
    <name type="scientific">Fusicatenibacter saccharivorans</name>
    <dbReference type="NCBI Taxonomy" id="1150298"/>
    <lineage>
        <taxon>Bacteria</taxon>
        <taxon>Bacillati</taxon>
        <taxon>Bacillota</taxon>
        <taxon>Clostridia</taxon>
        <taxon>Lachnospirales</taxon>
        <taxon>Lachnospiraceae</taxon>
        <taxon>Fusicatenibacter</taxon>
    </lineage>
</organism>
<dbReference type="InterPro" id="IPR038548">
    <property type="entry name" value="SporV_AA_N_sf"/>
</dbReference>
<keyword evidence="2" id="KW-0812">Transmembrane</keyword>
<evidence type="ECO:0000313" key="5">
    <source>
        <dbReference type="Proteomes" id="UP000095706"/>
    </source>
</evidence>
<feature type="domain" description="Stage V sporulation protein AA" evidence="3">
    <location>
        <begin position="3"/>
        <end position="89"/>
    </location>
</feature>